<feature type="transmembrane region" description="Helical" evidence="7">
    <location>
        <begin position="146"/>
        <end position="170"/>
    </location>
</feature>
<proteinExistence type="inferred from homology"/>
<comment type="subcellular location">
    <subcellularLocation>
        <location evidence="1 7">Cell membrane</location>
        <topology evidence="1 7">Multi-pass membrane protein</topology>
    </subcellularLocation>
</comment>
<protein>
    <submittedName>
        <fullName evidence="10">Carbohydrate ABC transporter membrane protein 1, CUT1 family</fullName>
    </submittedName>
</protein>
<evidence type="ECO:0000313" key="10">
    <source>
        <dbReference type="EMBL" id="ABK52326.1"/>
    </source>
</evidence>
<keyword evidence="5 7" id="KW-1133">Transmembrane helix</keyword>
<evidence type="ECO:0000256" key="4">
    <source>
        <dbReference type="ARBA" id="ARBA00022692"/>
    </source>
</evidence>
<dbReference type="KEGG" id="ace:Acel_0553"/>
<dbReference type="CDD" id="cd06261">
    <property type="entry name" value="TM_PBP2"/>
    <property type="match status" value="1"/>
</dbReference>
<dbReference type="InterPro" id="IPR000515">
    <property type="entry name" value="MetI-like"/>
</dbReference>
<keyword evidence="4 7" id="KW-0812">Transmembrane</keyword>
<dbReference type="PANTHER" id="PTHR43227:SF8">
    <property type="entry name" value="DIACETYLCHITOBIOSE UPTAKE SYSTEM PERMEASE PROTEIN DASB"/>
    <property type="match status" value="1"/>
</dbReference>
<dbReference type="InterPro" id="IPR050809">
    <property type="entry name" value="UgpAE/MalFG_permease"/>
</dbReference>
<evidence type="ECO:0000256" key="5">
    <source>
        <dbReference type="ARBA" id="ARBA00022989"/>
    </source>
</evidence>
<evidence type="ECO:0000256" key="7">
    <source>
        <dbReference type="RuleBase" id="RU363032"/>
    </source>
</evidence>
<dbReference type="GO" id="GO:0055085">
    <property type="term" value="P:transmembrane transport"/>
    <property type="evidence" value="ECO:0007669"/>
    <property type="project" value="InterPro"/>
</dbReference>
<evidence type="ECO:0000256" key="2">
    <source>
        <dbReference type="ARBA" id="ARBA00022448"/>
    </source>
</evidence>
<feature type="transmembrane region" description="Helical" evidence="7">
    <location>
        <begin position="259"/>
        <end position="280"/>
    </location>
</feature>
<keyword evidence="3" id="KW-1003">Cell membrane</keyword>
<dbReference type="PROSITE" id="PS50928">
    <property type="entry name" value="ABC_TM1"/>
    <property type="match status" value="1"/>
</dbReference>
<dbReference type="EMBL" id="CP000481">
    <property type="protein sequence ID" value="ABK52326.1"/>
    <property type="molecule type" value="Genomic_DNA"/>
</dbReference>
<dbReference type="Gene3D" id="1.10.3720.10">
    <property type="entry name" value="MetI-like"/>
    <property type="match status" value="1"/>
</dbReference>
<feature type="transmembrane region" description="Helical" evidence="7">
    <location>
        <begin position="307"/>
        <end position="329"/>
    </location>
</feature>
<keyword evidence="6 7" id="KW-0472">Membrane</keyword>
<evidence type="ECO:0000256" key="6">
    <source>
        <dbReference type="ARBA" id="ARBA00023136"/>
    </source>
</evidence>
<organism evidence="10 11">
    <name type="scientific">Acidothermus cellulolyticus (strain ATCC 43068 / DSM 8971 / 11B)</name>
    <dbReference type="NCBI Taxonomy" id="351607"/>
    <lineage>
        <taxon>Bacteria</taxon>
        <taxon>Bacillati</taxon>
        <taxon>Actinomycetota</taxon>
        <taxon>Actinomycetes</taxon>
        <taxon>Acidothermales</taxon>
        <taxon>Acidothermaceae</taxon>
        <taxon>Acidothermus</taxon>
    </lineage>
</organism>
<evidence type="ECO:0000313" key="11">
    <source>
        <dbReference type="Proteomes" id="UP000008221"/>
    </source>
</evidence>
<dbReference type="SUPFAM" id="SSF161098">
    <property type="entry name" value="MetI-like"/>
    <property type="match status" value="1"/>
</dbReference>
<dbReference type="HOGENOM" id="CLU_016047_0_3_11"/>
<dbReference type="STRING" id="351607.Acel_0553"/>
<keyword evidence="11" id="KW-1185">Reference proteome</keyword>
<keyword evidence="2 7" id="KW-0813">Transport</keyword>
<reference evidence="10 11" key="1">
    <citation type="journal article" date="2009" name="Genome Res.">
        <title>Complete genome of the cellulolytic thermophile Acidothermus cellulolyticus 11B provides insights into its ecophysiological and evolutionary adaptations.</title>
        <authorList>
            <person name="Barabote R.D."/>
            <person name="Xie G."/>
            <person name="Leu D.H."/>
            <person name="Normand P."/>
            <person name="Necsulea A."/>
            <person name="Daubin V."/>
            <person name="Medigue C."/>
            <person name="Adney W.S."/>
            <person name="Xu X.C."/>
            <person name="Lapidus A."/>
            <person name="Parales R.E."/>
            <person name="Detter C."/>
            <person name="Pujic P."/>
            <person name="Bruce D."/>
            <person name="Lavire C."/>
            <person name="Challacombe J.F."/>
            <person name="Brettin T.S."/>
            <person name="Berry A.M."/>
        </authorList>
    </citation>
    <scope>NUCLEOTIDE SEQUENCE [LARGE SCALE GENOMIC DNA]</scope>
    <source>
        <strain evidence="11">ATCC 43068 / DSM 8971 / 11B</strain>
    </source>
</reference>
<feature type="region of interest" description="Disordered" evidence="8">
    <location>
        <begin position="1"/>
        <end position="33"/>
    </location>
</feature>
<comment type="similarity">
    <text evidence="7">Belongs to the binding-protein-dependent transport system permease family.</text>
</comment>
<feature type="domain" description="ABC transmembrane type-1" evidence="9">
    <location>
        <begin position="112"/>
        <end position="328"/>
    </location>
</feature>
<accession>A0LSB6</accession>
<name>A0LSB6_ACIC1</name>
<evidence type="ECO:0000259" key="9">
    <source>
        <dbReference type="PROSITE" id="PS50928"/>
    </source>
</evidence>
<dbReference type="InterPro" id="IPR035906">
    <property type="entry name" value="MetI-like_sf"/>
</dbReference>
<evidence type="ECO:0000256" key="1">
    <source>
        <dbReference type="ARBA" id="ARBA00004651"/>
    </source>
</evidence>
<evidence type="ECO:0000256" key="3">
    <source>
        <dbReference type="ARBA" id="ARBA00022475"/>
    </source>
</evidence>
<dbReference type="GO" id="GO:0005886">
    <property type="term" value="C:plasma membrane"/>
    <property type="evidence" value="ECO:0007669"/>
    <property type="project" value="UniProtKB-SubCell"/>
</dbReference>
<dbReference type="Pfam" id="PF00528">
    <property type="entry name" value="BPD_transp_1"/>
    <property type="match status" value="1"/>
</dbReference>
<sequence>MTRRAMRSDSMVAAGTEVTAPSRRQPSHRVRGPRRTPFRRRLVPYLLVLPSLVVIGFVLGYPVYKLFEISFQRFGLPQILNMSNHKLGQPPVWVGFANFRAALTDHQFWTVLWRTLLFTAANVGATMIIGTWLAVLMRRIVRPLRLALTGVLIFVWAMPQLVSVTIWNWLFDQQFGVVNYTLTKIGLGNFLHHNWFENPVEGFGVVTCVVVWGAIPFIAITMHAALSQVPDELVEAARVDGAGAWQIFRRVTFPILRPVVVILTSLSIIWDFQVFTQVFAMRNNRPEPWYYLMSIYAFMESFRAHNYGYGAALSLIILAVMMGVSVVYVRQMVRIGDLR</sequence>
<dbReference type="PANTHER" id="PTHR43227">
    <property type="entry name" value="BLL4140 PROTEIN"/>
    <property type="match status" value="1"/>
</dbReference>
<feature type="transmembrane region" description="Helical" evidence="7">
    <location>
        <begin position="42"/>
        <end position="64"/>
    </location>
</feature>
<feature type="transmembrane region" description="Helical" evidence="7">
    <location>
        <begin position="203"/>
        <end position="226"/>
    </location>
</feature>
<feature type="transmembrane region" description="Helical" evidence="7">
    <location>
        <begin position="111"/>
        <end position="134"/>
    </location>
</feature>
<evidence type="ECO:0000256" key="8">
    <source>
        <dbReference type="SAM" id="MobiDB-lite"/>
    </source>
</evidence>
<gene>
    <name evidence="10" type="ordered locus">Acel_0553</name>
</gene>
<dbReference type="InParanoid" id="A0LSB6"/>
<dbReference type="eggNOG" id="COG1175">
    <property type="taxonomic scope" value="Bacteria"/>
</dbReference>
<dbReference type="Proteomes" id="UP000008221">
    <property type="component" value="Chromosome"/>
</dbReference>
<dbReference type="AlphaFoldDB" id="A0LSB6"/>